<keyword evidence="2" id="KW-1185">Reference proteome</keyword>
<evidence type="ECO:0000313" key="1">
    <source>
        <dbReference type="EMBL" id="KDQ55168.1"/>
    </source>
</evidence>
<dbReference type="EMBL" id="KL197726">
    <property type="protein sequence ID" value="KDQ55168.1"/>
    <property type="molecule type" value="Genomic_DNA"/>
</dbReference>
<dbReference type="AlphaFoldDB" id="A0A067PJT7"/>
<sequence length="194" mass="22332">MVPGQNAPLISQFMNERTHVECPHTKGLDGIWYCKNIPVDESCAFDEEDGIILNTFGNVPVTIVFIGMNALASRLKAQHLARVGKDRNLRVTIGERTRRMFEATCMVPLKELCQNRASEAITLKKVSVFHERGTREDFCELVRITCDSLDRYRASRAAEFCFRLSLLRESDPDEMWSQTFDKGRMWNNIYSVLY</sequence>
<gene>
    <name evidence="1" type="ORF">JAAARDRAFT_342942</name>
</gene>
<dbReference type="Proteomes" id="UP000027265">
    <property type="component" value="Unassembled WGS sequence"/>
</dbReference>
<dbReference type="HOGENOM" id="CLU_1611006_0_0_1"/>
<reference evidence="2" key="1">
    <citation type="journal article" date="2014" name="Proc. Natl. Acad. Sci. U.S.A.">
        <title>Extensive sampling of basidiomycete genomes demonstrates inadequacy of the white-rot/brown-rot paradigm for wood decay fungi.</title>
        <authorList>
            <person name="Riley R."/>
            <person name="Salamov A.A."/>
            <person name="Brown D.W."/>
            <person name="Nagy L.G."/>
            <person name="Floudas D."/>
            <person name="Held B.W."/>
            <person name="Levasseur A."/>
            <person name="Lombard V."/>
            <person name="Morin E."/>
            <person name="Otillar R."/>
            <person name="Lindquist E.A."/>
            <person name="Sun H."/>
            <person name="LaButti K.M."/>
            <person name="Schmutz J."/>
            <person name="Jabbour D."/>
            <person name="Luo H."/>
            <person name="Baker S.E."/>
            <person name="Pisabarro A.G."/>
            <person name="Walton J.D."/>
            <person name="Blanchette R.A."/>
            <person name="Henrissat B."/>
            <person name="Martin F."/>
            <person name="Cullen D."/>
            <person name="Hibbett D.S."/>
            <person name="Grigoriev I.V."/>
        </authorList>
    </citation>
    <scope>NUCLEOTIDE SEQUENCE [LARGE SCALE GENOMIC DNA]</scope>
    <source>
        <strain evidence="2">MUCL 33604</strain>
    </source>
</reference>
<organism evidence="1 2">
    <name type="scientific">Jaapia argillacea MUCL 33604</name>
    <dbReference type="NCBI Taxonomy" id="933084"/>
    <lineage>
        <taxon>Eukaryota</taxon>
        <taxon>Fungi</taxon>
        <taxon>Dikarya</taxon>
        <taxon>Basidiomycota</taxon>
        <taxon>Agaricomycotina</taxon>
        <taxon>Agaricomycetes</taxon>
        <taxon>Agaricomycetidae</taxon>
        <taxon>Jaapiales</taxon>
        <taxon>Jaapiaceae</taxon>
        <taxon>Jaapia</taxon>
    </lineage>
</organism>
<protein>
    <submittedName>
        <fullName evidence="1">Uncharacterized protein</fullName>
    </submittedName>
</protein>
<name>A0A067PJT7_9AGAM</name>
<accession>A0A067PJT7</accession>
<evidence type="ECO:0000313" key="2">
    <source>
        <dbReference type="Proteomes" id="UP000027265"/>
    </source>
</evidence>
<dbReference type="InParanoid" id="A0A067PJT7"/>
<proteinExistence type="predicted"/>